<sequence>MKLLPDALTRHVQILAALTLAHSAQASVSLNWKDNSSNEDGFAIERSIDGIHFQEIGRVPADVDKFTDPNATEGKTFHYRVRAFNAFGFSGYTDTISATVAALVESASETIDRTLQTVSEESEKLLFNGQLLSASSLPTTTVGSSTIQDAYQYYDSLGLHALISLGSGLGPRSDSFKFTYLPIEQDCQIVVRVPFHSGGSPESACGIMVRSSLAPDSAYGAALLTANGAAQARWRPKNNDISQTRELLSSHPNTRYLKIRRRGSYCWLSASRDGYDWSPSSKVPVALGSTPLVGIFLASSGNTNSIAVLEILESTEPLLAPSLSYYRASGSQAAIGVESSQVSSTLDQATGLYKLTAQGRGFEQYHDQLNFYQWTGVGSCRIVAKIHAFVGDGTSARTGLSLRASLEPDSPIAAVTLNGYGKIETLTRSGDGAKITTLSGPELPAGCYLALERQGNTVSYQWSPNGVDWNEFGTAILDLPSIHHVGLTLGSHDGESASLIELTGLY</sequence>
<dbReference type="RefSeq" id="WP_191619304.1">
    <property type="nucleotide sequence ID" value="NZ_JACYFG010000055.1"/>
</dbReference>
<evidence type="ECO:0000313" key="1">
    <source>
        <dbReference type="EMBL" id="MBD5782225.1"/>
    </source>
</evidence>
<dbReference type="Gene3D" id="2.60.40.10">
    <property type="entry name" value="Immunoglobulins"/>
    <property type="match status" value="1"/>
</dbReference>
<reference evidence="1" key="1">
    <citation type="submission" date="2020-09" db="EMBL/GenBank/DDBJ databases">
        <title>Pelagicoccus enzymogenes sp. nov. with an EPS production, isolated from marine sediment.</title>
        <authorList>
            <person name="Feng X."/>
        </authorList>
    </citation>
    <scope>NUCLEOTIDE SEQUENCE</scope>
    <source>
        <strain evidence="1">NFK12</strain>
    </source>
</reference>
<dbReference type="Gene3D" id="2.60.120.200">
    <property type="match status" value="1"/>
</dbReference>
<dbReference type="CDD" id="cd00063">
    <property type="entry name" value="FN3"/>
    <property type="match status" value="1"/>
</dbReference>
<accession>A0A927FEI7</accession>
<dbReference type="EMBL" id="JACYFG010000055">
    <property type="protein sequence ID" value="MBD5782225.1"/>
    <property type="molecule type" value="Genomic_DNA"/>
</dbReference>
<dbReference type="InterPro" id="IPR003961">
    <property type="entry name" value="FN3_dom"/>
</dbReference>
<dbReference type="SUPFAM" id="SSF49265">
    <property type="entry name" value="Fibronectin type III"/>
    <property type="match status" value="1"/>
</dbReference>
<protein>
    <submittedName>
        <fullName evidence="1">Fibronectin type III domain-containing protein</fullName>
    </submittedName>
</protein>
<organism evidence="1 2">
    <name type="scientific">Pelagicoccus enzymogenes</name>
    <dbReference type="NCBI Taxonomy" id="2773457"/>
    <lineage>
        <taxon>Bacteria</taxon>
        <taxon>Pseudomonadati</taxon>
        <taxon>Verrucomicrobiota</taxon>
        <taxon>Opitutia</taxon>
        <taxon>Puniceicoccales</taxon>
        <taxon>Pelagicoccaceae</taxon>
        <taxon>Pelagicoccus</taxon>
    </lineage>
</organism>
<gene>
    <name evidence="1" type="ORF">IEN85_22190</name>
</gene>
<dbReference type="InterPro" id="IPR013783">
    <property type="entry name" value="Ig-like_fold"/>
</dbReference>
<comment type="caution">
    <text evidence="1">The sequence shown here is derived from an EMBL/GenBank/DDBJ whole genome shotgun (WGS) entry which is preliminary data.</text>
</comment>
<proteinExistence type="predicted"/>
<name>A0A927FEI7_9BACT</name>
<dbReference type="AlphaFoldDB" id="A0A927FEI7"/>
<dbReference type="Proteomes" id="UP000622317">
    <property type="component" value="Unassembled WGS sequence"/>
</dbReference>
<keyword evidence="2" id="KW-1185">Reference proteome</keyword>
<evidence type="ECO:0000313" key="2">
    <source>
        <dbReference type="Proteomes" id="UP000622317"/>
    </source>
</evidence>
<dbReference type="InterPro" id="IPR036116">
    <property type="entry name" value="FN3_sf"/>
</dbReference>